<proteinExistence type="predicted"/>
<feature type="transmembrane region" description="Helical" evidence="2">
    <location>
        <begin position="20"/>
        <end position="39"/>
    </location>
</feature>
<feature type="region of interest" description="Disordered" evidence="1">
    <location>
        <begin position="84"/>
        <end position="191"/>
    </location>
</feature>
<dbReference type="AlphaFoldDB" id="X6M621"/>
<evidence type="ECO:0000313" key="4">
    <source>
        <dbReference type="Proteomes" id="UP000023152"/>
    </source>
</evidence>
<name>X6M621_RETFI</name>
<dbReference type="Proteomes" id="UP000023152">
    <property type="component" value="Unassembled WGS sequence"/>
</dbReference>
<gene>
    <name evidence="3" type="ORF">RFI_28907</name>
</gene>
<keyword evidence="2" id="KW-0812">Transmembrane</keyword>
<feature type="transmembrane region" description="Helical" evidence="2">
    <location>
        <begin position="51"/>
        <end position="73"/>
    </location>
</feature>
<feature type="compositionally biased region" description="Basic residues" evidence="1">
    <location>
        <begin position="174"/>
        <end position="185"/>
    </location>
</feature>
<accession>X6M621</accession>
<feature type="compositionally biased region" description="Acidic residues" evidence="1">
    <location>
        <begin position="123"/>
        <end position="154"/>
    </location>
</feature>
<feature type="non-terminal residue" evidence="3">
    <location>
        <position position="1"/>
    </location>
</feature>
<keyword evidence="4" id="KW-1185">Reference proteome</keyword>
<dbReference type="EMBL" id="ASPP01024948">
    <property type="protein sequence ID" value="ETO08480.1"/>
    <property type="molecule type" value="Genomic_DNA"/>
</dbReference>
<organism evidence="3 4">
    <name type="scientific">Reticulomyxa filosa</name>
    <dbReference type="NCBI Taxonomy" id="46433"/>
    <lineage>
        <taxon>Eukaryota</taxon>
        <taxon>Sar</taxon>
        <taxon>Rhizaria</taxon>
        <taxon>Retaria</taxon>
        <taxon>Foraminifera</taxon>
        <taxon>Monothalamids</taxon>
        <taxon>Reticulomyxidae</taxon>
        <taxon>Reticulomyxa</taxon>
    </lineage>
</organism>
<evidence type="ECO:0000313" key="3">
    <source>
        <dbReference type="EMBL" id="ETO08480.1"/>
    </source>
</evidence>
<evidence type="ECO:0000256" key="2">
    <source>
        <dbReference type="SAM" id="Phobius"/>
    </source>
</evidence>
<keyword evidence="2" id="KW-0472">Membrane</keyword>
<protein>
    <submittedName>
        <fullName evidence="3">Uncharacterized protein</fullName>
    </submittedName>
</protein>
<keyword evidence="2" id="KW-1133">Transmembrane helix</keyword>
<comment type="caution">
    <text evidence="3">The sequence shown here is derived from an EMBL/GenBank/DDBJ whole genome shotgun (WGS) entry which is preliminary data.</text>
</comment>
<feature type="non-terminal residue" evidence="3">
    <location>
        <position position="206"/>
    </location>
</feature>
<reference evidence="3 4" key="1">
    <citation type="journal article" date="2013" name="Curr. Biol.">
        <title>The Genome of the Foraminiferan Reticulomyxa filosa.</title>
        <authorList>
            <person name="Glockner G."/>
            <person name="Hulsmann N."/>
            <person name="Schleicher M."/>
            <person name="Noegel A.A."/>
            <person name="Eichinger L."/>
            <person name="Gallinger C."/>
            <person name="Pawlowski J."/>
            <person name="Sierra R."/>
            <person name="Euteneuer U."/>
            <person name="Pillet L."/>
            <person name="Moustafa A."/>
            <person name="Platzer M."/>
            <person name="Groth M."/>
            <person name="Szafranski K."/>
            <person name="Schliwa M."/>
        </authorList>
    </citation>
    <scope>NUCLEOTIDE SEQUENCE [LARGE SCALE GENOMIC DNA]</scope>
</reference>
<evidence type="ECO:0000256" key="1">
    <source>
        <dbReference type="SAM" id="MobiDB-lite"/>
    </source>
</evidence>
<sequence>QINNNKKKRRIITEHSIFSFGYSVMGIGGFFLAYFYFGANVESYEGEFSDVLGMLLIGNPLLDALMWCYFKYLPERRVKKQKKRLNKKLGKKGDHYQQLSEEKDVLAEEKEKEKGRGAKRADDEEEEEEQEEEEQEDDNDDDEDEDGGETENENENTASHHSNNGENRIEMTHLKNRKKKPKKKKYVDYTSKNLLHNNVSEMLLAD</sequence>
<feature type="compositionally biased region" description="Basic and acidic residues" evidence="1">
    <location>
        <begin position="91"/>
        <end position="122"/>
    </location>
</feature>